<name>A0A9I9EM81_CUCME</name>
<evidence type="ECO:0000313" key="1">
    <source>
        <dbReference type="EnsemblPlants" id="MELO3C035773.2.1"/>
    </source>
</evidence>
<organism evidence="1">
    <name type="scientific">Cucumis melo</name>
    <name type="common">Muskmelon</name>
    <dbReference type="NCBI Taxonomy" id="3656"/>
    <lineage>
        <taxon>Eukaryota</taxon>
        <taxon>Viridiplantae</taxon>
        <taxon>Streptophyta</taxon>
        <taxon>Embryophyta</taxon>
        <taxon>Tracheophyta</taxon>
        <taxon>Spermatophyta</taxon>
        <taxon>Magnoliopsida</taxon>
        <taxon>eudicotyledons</taxon>
        <taxon>Gunneridae</taxon>
        <taxon>Pentapetalae</taxon>
        <taxon>rosids</taxon>
        <taxon>fabids</taxon>
        <taxon>Cucurbitales</taxon>
        <taxon>Cucurbitaceae</taxon>
        <taxon>Benincaseae</taxon>
        <taxon>Cucumis</taxon>
    </lineage>
</organism>
<protein>
    <submittedName>
        <fullName evidence="1">Uncharacterized protein</fullName>
    </submittedName>
</protein>
<sequence length="76" mass="8454">MATSGQWLEKALDDLCKKMETGWGLDKDMISGLVSYCELAQPQDAKEYLDICLFCSMNFASGFRYVAVLVVFASSL</sequence>
<dbReference type="Gramene" id="MELO3C035773.2.1">
    <property type="protein sequence ID" value="MELO3C035773.2.1"/>
    <property type="gene ID" value="MELO3C035773.2"/>
</dbReference>
<accession>A0A9I9EM81</accession>
<dbReference type="AlphaFoldDB" id="A0A9I9EM81"/>
<proteinExistence type="predicted"/>
<dbReference type="EnsemblPlants" id="MELO3C035773.2.1">
    <property type="protein sequence ID" value="MELO3C035773.2.1"/>
    <property type="gene ID" value="MELO3C035773.2"/>
</dbReference>
<reference evidence="1" key="1">
    <citation type="submission" date="2023-03" db="UniProtKB">
        <authorList>
            <consortium name="EnsemblPlants"/>
        </authorList>
    </citation>
    <scope>IDENTIFICATION</scope>
</reference>